<dbReference type="Proteomes" id="UP000565521">
    <property type="component" value="Unassembled WGS sequence"/>
</dbReference>
<accession>A0A7Y7U3Y7</accession>
<proteinExistence type="predicted"/>
<feature type="non-terminal residue" evidence="2">
    <location>
        <position position="294"/>
    </location>
</feature>
<organism evidence="2 3">
    <name type="scientific">Hymenobacter lapidiphilus</name>
    <dbReference type="NCBI Taxonomy" id="2608003"/>
    <lineage>
        <taxon>Bacteria</taxon>
        <taxon>Pseudomonadati</taxon>
        <taxon>Bacteroidota</taxon>
        <taxon>Cytophagia</taxon>
        <taxon>Cytophagales</taxon>
        <taxon>Hymenobacteraceae</taxon>
        <taxon>Hymenobacter</taxon>
    </lineage>
</organism>
<name>A0A7Y7U3Y7_9BACT</name>
<reference evidence="2 3" key="1">
    <citation type="submission" date="2020-05" db="EMBL/GenBank/DDBJ databases">
        <title>Hymenobacter terrestris sp. nov. and Hymenobacter lapidiphilus sp. nov., isolated from regoliths in Antarctica.</title>
        <authorList>
            <person name="Sedlacek I."/>
            <person name="Pantucek R."/>
            <person name="Zeman M."/>
            <person name="Holochova P."/>
            <person name="Kralova S."/>
            <person name="Stankova E."/>
            <person name="Sedo O."/>
            <person name="Micenkova L."/>
            <person name="Svec P."/>
            <person name="Gupta V."/>
            <person name="Sood U."/>
            <person name="Korpole U.S."/>
            <person name="Lal R."/>
        </authorList>
    </citation>
    <scope>NUCLEOTIDE SEQUENCE [LARGE SCALE GENOMIC DNA]</scope>
    <source>
        <strain evidence="2 3">P5342</strain>
    </source>
</reference>
<dbReference type="EMBL" id="JABKAU010000003">
    <property type="protein sequence ID" value="NVO30136.1"/>
    <property type="molecule type" value="Genomic_DNA"/>
</dbReference>
<evidence type="ECO:0000256" key="1">
    <source>
        <dbReference type="SAM" id="Phobius"/>
    </source>
</evidence>
<evidence type="ECO:0000313" key="2">
    <source>
        <dbReference type="EMBL" id="NVO30136.1"/>
    </source>
</evidence>
<dbReference type="RefSeq" id="WP_394354307.1">
    <property type="nucleotide sequence ID" value="NZ_JABKAU010000003.1"/>
</dbReference>
<dbReference type="AlphaFoldDB" id="A0A7Y7U3Y7"/>
<keyword evidence="1" id="KW-1133">Transmembrane helix</keyword>
<keyword evidence="3" id="KW-1185">Reference proteome</keyword>
<gene>
    <name evidence="2" type="ORF">HW554_02860</name>
</gene>
<keyword evidence="1" id="KW-0472">Membrane</keyword>
<protein>
    <submittedName>
        <fullName evidence="2">Uncharacterized protein</fullName>
    </submittedName>
</protein>
<feature type="transmembrane region" description="Helical" evidence="1">
    <location>
        <begin position="15"/>
        <end position="37"/>
    </location>
</feature>
<evidence type="ECO:0000313" key="3">
    <source>
        <dbReference type="Proteomes" id="UP000565521"/>
    </source>
</evidence>
<sequence>MGVVFYNNADNFQTFILYFILGAFICILPTGLICAICENLYNKVYNMIISDTEINAEYNRLYALYNPYETNLKSLINEYINNKYLEIISEIKYDSNNYQLKNDFKENHRLLQVVLSSPLYIYKLSNFLIESEKIIESFQSTDNNKKTNSKATNSDYIGGTSNTIITDTTSVQFSPQILPSHSGIRKTVRKLTIEDLMPEADGNKVESPEIHIKRASNTNDNPKATTIRKAKKIDWIAVNKAKNDVGLGGEILVLSYEINKLLALNMGEYASKVEHVSVTQGDGLGYDMVSFDER</sequence>
<comment type="caution">
    <text evidence="2">The sequence shown here is derived from an EMBL/GenBank/DDBJ whole genome shotgun (WGS) entry which is preliminary data.</text>
</comment>
<keyword evidence="1" id="KW-0812">Transmembrane</keyword>